<comment type="cofactor">
    <cofactor evidence="1 16">
        <name>heme</name>
        <dbReference type="ChEBI" id="CHEBI:30413"/>
    </cofactor>
</comment>
<evidence type="ECO:0000256" key="14">
    <source>
        <dbReference type="ARBA" id="ARBA00023136"/>
    </source>
</evidence>
<dbReference type="GO" id="GO:0005789">
    <property type="term" value="C:endoplasmic reticulum membrane"/>
    <property type="evidence" value="ECO:0007669"/>
    <property type="project" value="UniProtKB-SubCell"/>
</dbReference>
<dbReference type="PROSITE" id="PS00086">
    <property type="entry name" value="CYTOCHROME_P450"/>
    <property type="match status" value="1"/>
</dbReference>
<dbReference type="Proteomes" id="UP001153714">
    <property type="component" value="Chromosome 3"/>
</dbReference>
<keyword evidence="11 17" id="KW-0560">Oxidoreductase</keyword>
<evidence type="ECO:0000256" key="10">
    <source>
        <dbReference type="ARBA" id="ARBA00022848"/>
    </source>
</evidence>
<reference evidence="18" key="2">
    <citation type="submission" date="2022-10" db="EMBL/GenBank/DDBJ databases">
        <authorList>
            <consortium name="ENA_rothamsted_submissions"/>
            <consortium name="culmorum"/>
            <person name="King R."/>
        </authorList>
    </citation>
    <scope>NUCLEOTIDE SEQUENCE</scope>
</reference>
<dbReference type="FunFam" id="1.10.630.10:FF:000042">
    <property type="entry name" value="Cytochrome P450"/>
    <property type="match status" value="1"/>
</dbReference>
<dbReference type="GO" id="GO:0016712">
    <property type="term" value="F:oxidoreductase activity, acting on paired donors, with incorporation or reduction of molecular oxygen, reduced flavin or flavoprotein as one donor, and incorporation of one atom of oxygen"/>
    <property type="evidence" value="ECO:0007669"/>
    <property type="project" value="UniProtKB-EC"/>
</dbReference>
<evidence type="ECO:0000256" key="4">
    <source>
        <dbReference type="ARBA" id="ARBA00004406"/>
    </source>
</evidence>
<evidence type="ECO:0000256" key="15">
    <source>
        <dbReference type="ARBA" id="ARBA00047827"/>
    </source>
</evidence>
<reference evidence="18" key="1">
    <citation type="submission" date="2021-12" db="EMBL/GenBank/DDBJ databases">
        <authorList>
            <person name="King R."/>
        </authorList>
    </citation>
    <scope>NUCLEOTIDE SEQUENCE</scope>
</reference>
<dbReference type="InterPro" id="IPR002401">
    <property type="entry name" value="Cyt_P450_E_grp-I"/>
</dbReference>
<evidence type="ECO:0000256" key="7">
    <source>
        <dbReference type="ARBA" id="ARBA00022617"/>
    </source>
</evidence>
<evidence type="ECO:0000256" key="16">
    <source>
        <dbReference type="PIRSR" id="PIRSR602401-1"/>
    </source>
</evidence>
<dbReference type="PANTHER" id="PTHR24292">
    <property type="entry name" value="CYTOCHROME P450"/>
    <property type="match status" value="1"/>
</dbReference>
<evidence type="ECO:0000256" key="12">
    <source>
        <dbReference type="ARBA" id="ARBA00023004"/>
    </source>
</evidence>
<evidence type="ECO:0000256" key="1">
    <source>
        <dbReference type="ARBA" id="ARBA00001971"/>
    </source>
</evidence>
<dbReference type="InterPro" id="IPR001128">
    <property type="entry name" value="Cyt_P450"/>
</dbReference>
<feature type="binding site" description="axial binding residue" evidence="16">
    <location>
        <position position="453"/>
    </location>
    <ligand>
        <name>heme</name>
        <dbReference type="ChEBI" id="CHEBI:30413"/>
    </ligand>
    <ligandPart>
        <name>Fe</name>
        <dbReference type="ChEBI" id="CHEBI:18248"/>
    </ligandPart>
</feature>
<dbReference type="InterPro" id="IPR017972">
    <property type="entry name" value="Cyt_P450_CS"/>
</dbReference>
<keyword evidence="12 16" id="KW-0408">Iron</keyword>
<name>A0A9N9R7Z9_9NEOP</name>
<sequence>MIFTVILIIAFILFYLYNTRDFNYWKDRGVKHDDPILLFGTNAKNYLIQQSYTQMLVETYWKYPKEKVVGMFRSSRPTLVIRDPNIVKRILTTDFAYFHKRGLNQHDDVVEPLFRNIFFAEGDTWRLLRQRMTPAFTSGKLRAMFPLIVDRAERLQAYTATAATTGRTVDARDLMARYTTDFIGACAFGLDTDSLSDEDSTFRKLGANILNFRLRDILVLYMKDIFPEVFKNFKIMDKVEDEMISLVKAILKQRNYQPSGRNDFIDLLLECKNNGLMVGESMTKVKKDGTPEMTSLELDDVTMAAQIFIFFIAGFETSSTATSFTLHQLAYNPEVQKKVQDEIDRVLSKHENKLSYDAIKEMTYLEWTLKEGMRMFPSLGYLLRKCARKYTFPDLDITIDAGVRVYIPVQAMQMDPQYFENPEEFRPERFNPEKFDGILKYVFLPFGTGPRACIGERLGLMQSLAGLAAVLSRFSVRPAPESVRQPQVKPASGVVQIIRGGVPLLFEERQIAA</sequence>
<evidence type="ECO:0000256" key="11">
    <source>
        <dbReference type="ARBA" id="ARBA00023002"/>
    </source>
</evidence>
<dbReference type="OrthoDB" id="2789670at2759"/>
<comment type="function">
    <text evidence="2">May be involved in the metabolism of insect hormones and in the breakdown of synthetic insecticides.</text>
</comment>
<evidence type="ECO:0000256" key="8">
    <source>
        <dbReference type="ARBA" id="ARBA00022723"/>
    </source>
</evidence>
<comment type="similarity">
    <text evidence="5 17">Belongs to the cytochrome P450 family.</text>
</comment>
<dbReference type="EC" id="1.14.14.1" evidence="6"/>
<gene>
    <name evidence="18" type="ORF">DIATSA_LOCUS8749</name>
</gene>
<proteinExistence type="inferred from homology"/>
<comment type="catalytic activity">
    <reaction evidence="15">
        <text>an organic molecule + reduced [NADPH--hemoprotein reductase] + O2 = an alcohol + oxidized [NADPH--hemoprotein reductase] + H2O + H(+)</text>
        <dbReference type="Rhea" id="RHEA:17149"/>
        <dbReference type="Rhea" id="RHEA-COMP:11964"/>
        <dbReference type="Rhea" id="RHEA-COMP:11965"/>
        <dbReference type="ChEBI" id="CHEBI:15377"/>
        <dbReference type="ChEBI" id="CHEBI:15378"/>
        <dbReference type="ChEBI" id="CHEBI:15379"/>
        <dbReference type="ChEBI" id="CHEBI:30879"/>
        <dbReference type="ChEBI" id="CHEBI:57618"/>
        <dbReference type="ChEBI" id="CHEBI:58210"/>
        <dbReference type="ChEBI" id="CHEBI:142491"/>
        <dbReference type="EC" id="1.14.14.1"/>
    </reaction>
</comment>
<dbReference type="InterPro" id="IPR050476">
    <property type="entry name" value="Insect_CytP450_Detox"/>
</dbReference>
<dbReference type="GO" id="GO:0020037">
    <property type="term" value="F:heme binding"/>
    <property type="evidence" value="ECO:0007669"/>
    <property type="project" value="InterPro"/>
</dbReference>
<evidence type="ECO:0000313" key="19">
    <source>
        <dbReference type="Proteomes" id="UP001153714"/>
    </source>
</evidence>
<dbReference type="AlphaFoldDB" id="A0A9N9R7Z9"/>
<keyword evidence="7 16" id="KW-0349">Heme</keyword>
<dbReference type="Pfam" id="PF00067">
    <property type="entry name" value="p450"/>
    <property type="match status" value="1"/>
</dbReference>
<dbReference type="InterPro" id="IPR036396">
    <property type="entry name" value="Cyt_P450_sf"/>
</dbReference>
<organism evidence="18 19">
    <name type="scientific">Diatraea saccharalis</name>
    <name type="common">sugarcane borer</name>
    <dbReference type="NCBI Taxonomy" id="40085"/>
    <lineage>
        <taxon>Eukaryota</taxon>
        <taxon>Metazoa</taxon>
        <taxon>Ecdysozoa</taxon>
        <taxon>Arthropoda</taxon>
        <taxon>Hexapoda</taxon>
        <taxon>Insecta</taxon>
        <taxon>Pterygota</taxon>
        <taxon>Neoptera</taxon>
        <taxon>Endopterygota</taxon>
        <taxon>Lepidoptera</taxon>
        <taxon>Glossata</taxon>
        <taxon>Ditrysia</taxon>
        <taxon>Pyraloidea</taxon>
        <taxon>Crambidae</taxon>
        <taxon>Crambinae</taxon>
        <taxon>Diatraea</taxon>
    </lineage>
</organism>
<dbReference type="SUPFAM" id="SSF48264">
    <property type="entry name" value="Cytochrome P450"/>
    <property type="match status" value="1"/>
</dbReference>
<keyword evidence="8 16" id="KW-0479">Metal-binding</keyword>
<accession>A0A9N9R7Z9</accession>
<evidence type="ECO:0000256" key="2">
    <source>
        <dbReference type="ARBA" id="ARBA00003690"/>
    </source>
</evidence>
<keyword evidence="13 17" id="KW-0503">Monooxygenase</keyword>
<evidence type="ECO:0000256" key="5">
    <source>
        <dbReference type="ARBA" id="ARBA00010617"/>
    </source>
</evidence>
<dbReference type="PRINTS" id="PR00385">
    <property type="entry name" value="P450"/>
</dbReference>
<evidence type="ECO:0000256" key="13">
    <source>
        <dbReference type="ARBA" id="ARBA00023033"/>
    </source>
</evidence>
<evidence type="ECO:0000256" key="9">
    <source>
        <dbReference type="ARBA" id="ARBA00022824"/>
    </source>
</evidence>
<evidence type="ECO:0000256" key="6">
    <source>
        <dbReference type="ARBA" id="ARBA00012109"/>
    </source>
</evidence>
<dbReference type="GO" id="GO:0005506">
    <property type="term" value="F:iron ion binding"/>
    <property type="evidence" value="ECO:0007669"/>
    <property type="project" value="InterPro"/>
</dbReference>
<keyword evidence="9" id="KW-0256">Endoplasmic reticulum</keyword>
<dbReference type="Gene3D" id="1.10.630.10">
    <property type="entry name" value="Cytochrome P450"/>
    <property type="match status" value="1"/>
</dbReference>
<evidence type="ECO:0000256" key="17">
    <source>
        <dbReference type="RuleBase" id="RU000461"/>
    </source>
</evidence>
<dbReference type="PANTHER" id="PTHR24292:SF84">
    <property type="entry name" value="CYTOCHROME P450 28A5-RELATED"/>
    <property type="match status" value="1"/>
</dbReference>
<dbReference type="CDD" id="cd11056">
    <property type="entry name" value="CYP6-like"/>
    <property type="match status" value="1"/>
</dbReference>
<keyword evidence="10" id="KW-0492">Microsome</keyword>
<protein>
    <recommendedName>
        <fullName evidence="6">unspecific monooxygenase</fullName>
        <ecNumber evidence="6">1.14.14.1</ecNumber>
    </recommendedName>
</protein>
<evidence type="ECO:0000313" key="18">
    <source>
        <dbReference type="EMBL" id="CAG9791116.1"/>
    </source>
</evidence>
<comment type="subcellular location">
    <subcellularLocation>
        <location evidence="4">Endoplasmic reticulum membrane</location>
        <topology evidence="4">Peripheral membrane protein</topology>
    </subcellularLocation>
    <subcellularLocation>
        <location evidence="3">Microsome membrane</location>
        <topology evidence="3">Peripheral membrane protein</topology>
    </subcellularLocation>
</comment>
<dbReference type="PRINTS" id="PR00463">
    <property type="entry name" value="EP450I"/>
</dbReference>
<keyword evidence="19" id="KW-1185">Reference proteome</keyword>
<keyword evidence="14" id="KW-0472">Membrane</keyword>
<evidence type="ECO:0000256" key="3">
    <source>
        <dbReference type="ARBA" id="ARBA00004174"/>
    </source>
</evidence>
<dbReference type="EMBL" id="OU893334">
    <property type="protein sequence ID" value="CAG9791116.1"/>
    <property type="molecule type" value="Genomic_DNA"/>
</dbReference>